<accession>A0A8S1F2Z9</accession>
<evidence type="ECO:0000256" key="13">
    <source>
        <dbReference type="ARBA" id="ARBA00022884"/>
    </source>
</evidence>
<dbReference type="InterPro" id="IPR028544">
    <property type="entry name" value="CASC3"/>
</dbReference>
<evidence type="ECO:0000256" key="15">
    <source>
        <dbReference type="ARBA" id="ARBA00023187"/>
    </source>
</evidence>
<evidence type="ECO:0000256" key="8">
    <source>
        <dbReference type="ARBA" id="ARBA00022490"/>
    </source>
</evidence>
<dbReference type="GO" id="GO:0010494">
    <property type="term" value="C:cytoplasmic stress granule"/>
    <property type="evidence" value="ECO:0007669"/>
    <property type="project" value="UniProtKB-SubCell"/>
</dbReference>
<dbReference type="GO" id="GO:0006417">
    <property type="term" value="P:regulation of translation"/>
    <property type="evidence" value="ECO:0007669"/>
    <property type="project" value="UniProtKB-KW"/>
</dbReference>
<dbReference type="InterPro" id="IPR018545">
    <property type="entry name" value="Btz_dom"/>
</dbReference>
<keyword evidence="22" id="KW-1185">Reference proteome</keyword>
<evidence type="ECO:0000256" key="9">
    <source>
        <dbReference type="ARBA" id="ARBA00022664"/>
    </source>
</evidence>
<evidence type="ECO:0000256" key="10">
    <source>
        <dbReference type="ARBA" id="ARBA00022728"/>
    </source>
</evidence>
<keyword evidence="11" id="KW-0509">mRNA transport</keyword>
<keyword evidence="7" id="KW-0813">Transport</keyword>
<evidence type="ECO:0000259" key="20">
    <source>
        <dbReference type="PROSITE" id="PS50202"/>
    </source>
</evidence>
<name>A0A8S1F2Z9_9PELO</name>
<keyword evidence="15" id="KW-0508">mRNA splicing</keyword>
<feature type="compositionally biased region" description="Basic and acidic residues" evidence="19">
    <location>
        <begin position="338"/>
        <end position="381"/>
    </location>
</feature>
<evidence type="ECO:0000256" key="19">
    <source>
        <dbReference type="SAM" id="MobiDB-lite"/>
    </source>
</evidence>
<keyword evidence="14" id="KW-0866">Nonsense-mediated mRNA decay</keyword>
<feature type="compositionally biased region" description="Basic residues" evidence="19">
    <location>
        <begin position="427"/>
        <end position="454"/>
    </location>
</feature>
<dbReference type="GO" id="GO:0030425">
    <property type="term" value="C:dendrite"/>
    <property type="evidence" value="ECO:0007669"/>
    <property type="project" value="UniProtKB-SubCell"/>
</dbReference>
<evidence type="ECO:0000256" key="6">
    <source>
        <dbReference type="ARBA" id="ARBA00019964"/>
    </source>
</evidence>
<dbReference type="SMART" id="SM01044">
    <property type="entry name" value="Btz"/>
    <property type="match status" value="1"/>
</dbReference>
<dbReference type="PROSITE" id="PS50202">
    <property type="entry name" value="MSP"/>
    <property type="match status" value="1"/>
</dbReference>
<keyword evidence="10" id="KW-0747">Spliceosome</keyword>
<dbReference type="GO" id="GO:0005681">
    <property type="term" value="C:spliceosomal complex"/>
    <property type="evidence" value="ECO:0007669"/>
    <property type="project" value="UniProtKB-KW"/>
</dbReference>
<keyword evidence="9" id="KW-0507">mRNA processing</keyword>
<feature type="compositionally biased region" description="Basic and acidic residues" evidence="19">
    <location>
        <begin position="576"/>
        <end position="616"/>
    </location>
</feature>
<evidence type="ECO:0000256" key="1">
    <source>
        <dbReference type="ARBA" id="ARBA00004210"/>
    </source>
</evidence>
<organism evidence="21 22">
    <name type="scientific">Caenorhabditis bovis</name>
    <dbReference type="NCBI Taxonomy" id="2654633"/>
    <lineage>
        <taxon>Eukaryota</taxon>
        <taxon>Metazoa</taxon>
        <taxon>Ecdysozoa</taxon>
        <taxon>Nematoda</taxon>
        <taxon>Chromadorea</taxon>
        <taxon>Rhabditida</taxon>
        <taxon>Rhabditina</taxon>
        <taxon>Rhabditomorpha</taxon>
        <taxon>Rhabditoidea</taxon>
        <taxon>Rhabditidae</taxon>
        <taxon>Peloderinae</taxon>
        <taxon>Caenorhabditis</taxon>
    </lineage>
</organism>
<evidence type="ECO:0000256" key="16">
    <source>
        <dbReference type="ARBA" id="ARBA00023242"/>
    </source>
</evidence>
<dbReference type="PANTHER" id="PTHR13434">
    <property type="entry name" value="PROTEIN CASC3"/>
    <property type="match status" value="1"/>
</dbReference>
<evidence type="ECO:0000256" key="18">
    <source>
        <dbReference type="SAM" id="Coils"/>
    </source>
</evidence>
<comment type="subcellular location">
    <subcellularLocation>
        <location evidence="2">Cell projection</location>
        <location evidence="2">Dendrite</location>
    </subcellularLocation>
    <subcellularLocation>
        <location evidence="1">Cytoplasm</location>
        <location evidence="1">Stress granule</location>
    </subcellularLocation>
    <subcellularLocation>
        <location evidence="4">Cytoplasm</location>
        <location evidence="4">Perinuclear region</location>
    </subcellularLocation>
    <subcellularLocation>
        <location evidence="3">Nucleus speckle</location>
    </subcellularLocation>
</comment>
<evidence type="ECO:0000256" key="12">
    <source>
        <dbReference type="ARBA" id="ARBA00022845"/>
    </source>
</evidence>
<dbReference type="GO" id="GO:0051028">
    <property type="term" value="P:mRNA transport"/>
    <property type="evidence" value="ECO:0007669"/>
    <property type="project" value="UniProtKB-KW"/>
</dbReference>
<dbReference type="GO" id="GO:0000184">
    <property type="term" value="P:nuclear-transcribed mRNA catabolic process, nonsense-mediated decay"/>
    <property type="evidence" value="ECO:0007669"/>
    <property type="project" value="UniProtKB-KW"/>
</dbReference>
<dbReference type="OrthoDB" id="75724at2759"/>
<feature type="compositionally biased region" description="Basic and acidic residues" evidence="19">
    <location>
        <begin position="664"/>
        <end position="675"/>
    </location>
</feature>
<keyword evidence="16" id="KW-0539">Nucleus</keyword>
<dbReference type="Gene3D" id="2.60.40.10">
    <property type="entry name" value="Immunoglobulins"/>
    <property type="match status" value="1"/>
</dbReference>
<dbReference type="EMBL" id="CADEPM010000006">
    <property type="protein sequence ID" value="CAB3407958.1"/>
    <property type="molecule type" value="Genomic_DNA"/>
</dbReference>
<gene>
    <name evidence="21" type="ORF">CBOVIS_LOCUS9805</name>
</gene>
<comment type="similarity">
    <text evidence="5">Belongs to the CASC3 family.</text>
</comment>
<dbReference type="AlphaFoldDB" id="A0A8S1F2Z9"/>
<dbReference type="PANTHER" id="PTHR13434:SF0">
    <property type="entry name" value="PROTEIN CASC3"/>
    <property type="match status" value="1"/>
</dbReference>
<feature type="compositionally biased region" description="Basic and acidic residues" evidence="19">
    <location>
        <begin position="470"/>
        <end position="502"/>
    </location>
</feature>
<evidence type="ECO:0000313" key="22">
    <source>
        <dbReference type="Proteomes" id="UP000494206"/>
    </source>
</evidence>
<feature type="coiled-coil region" evidence="18">
    <location>
        <begin position="178"/>
        <end position="219"/>
    </location>
</feature>
<feature type="region of interest" description="Disordered" evidence="19">
    <location>
        <begin position="226"/>
        <end position="733"/>
    </location>
</feature>
<feature type="compositionally biased region" description="Basic and acidic residues" evidence="19">
    <location>
        <begin position="395"/>
        <end position="414"/>
    </location>
</feature>
<keyword evidence="18" id="KW-0175">Coiled coil</keyword>
<feature type="compositionally biased region" description="Basic and acidic residues" evidence="19">
    <location>
        <begin position="544"/>
        <end position="557"/>
    </location>
</feature>
<evidence type="ECO:0000256" key="14">
    <source>
        <dbReference type="ARBA" id="ARBA00023161"/>
    </source>
</evidence>
<evidence type="ECO:0000313" key="21">
    <source>
        <dbReference type="EMBL" id="CAB3407958.1"/>
    </source>
</evidence>
<keyword evidence="17" id="KW-0966">Cell projection</keyword>
<evidence type="ECO:0000256" key="4">
    <source>
        <dbReference type="ARBA" id="ARBA00004556"/>
    </source>
</evidence>
<dbReference type="GO" id="GO:0035145">
    <property type="term" value="C:exon-exon junction complex"/>
    <property type="evidence" value="ECO:0007669"/>
    <property type="project" value="InterPro"/>
</dbReference>
<feature type="compositionally biased region" description="Acidic residues" evidence="19">
    <location>
        <begin position="273"/>
        <end position="282"/>
    </location>
</feature>
<evidence type="ECO:0000256" key="7">
    <source>
        <dbReference type="ARBA" id="ARBA00022448"/>
    </source>
</evidence>
<dbReference type="GO" id="GO:0008380">
    <property type="term" value="P:RNA splicing"/>
    <property type="evidence" value="ECO:0007669"/>
    <property type="project" value="UniProtKB-KW"/>
</dbReference>
<feature type="compositionally biased region" description="Pro residues" evidence="19">
    <location>
        <begin position="688"/>
        <end position="697"/>
    </location>
</feature>
<dbReference type="GO" id="GO:0006397">
    <property type="term" value="P:mRNA processing"/>
    <property type="evidence" value="ECO:0007669"/>
    <property type="project" value="UniProtKB-KW"/>
</dbReference>
<dbReference type="InterPro" id="IPR000535">
    <property type="entry name" value="MSP_dom"/>
</dbReference>
<feature type="region of interest" description="Disordered" evidence="19">
    <location>
        <begin position="816"/>
        <end position="838"/>
    </location>
</feature>
<dbReference type="GO" id="GO:0016607">
    <property type="term" value="C:nuclear speck"/>
    <property type="evidence" value="ECO:0007669"/>
    <property type="project" value="UniProtKB-SubCell"/>
</dbReference>
<dbReference type="Proteomes" id="UP000494206">
    <property type="component" value="Unassembled WGS sequence"/>
</dbReference>
<feature type="domain" description="MSP" evidence="20">
    <location>
        <begin position="17"/>
        <end position="131"/>
    </location>
</feature>
<keyword evidence="12" id="KW-0810">Translation regulation</keyword>
<evidence type="ECO:0000256" key="2">
    <source>
        <dbReference type="ARBA" id="ARBA00004279"/>
    </source>
</evidence>
<dbReference type="GO" id="GO:0048471">
    <property type="term" value="C:perinuclear region of cytoplasm"/>
    <property type="evidence" value="ECO:0007669"/>
    <property type="project" value="UniProtKB-SubCell"/>
</dbReference>
<feature type="compositionally biased region" description="Basic and acidic residues" evidence="19">
    <location>
        <begin position="298"/>
        <end position="315"/>
    </location>
</feature>
<evidence type="ECO:0000256" key="3">
    <source>
        <dbReference type="ARBA" id="ARBA00004324"/>
    </source>
</evidence>
<comment type="caution">
    <text evidence="21">The sequence shown here is derived from an EMBL/GenBank/DDBJ whole genome shotgun (WGS) entry which is preliminary data.</text>
</comment>
<feature type="compositionally biased region" description="Basic residues" evidence="19">
    <location>
        <begin position="515"/>
        <end position="526"/>
    </location>
</feature>
<protein>
    <recommendedName>
        <fullName evidence="6">Protein CASC3</fullName>
    </recommendedName>
</protein>
<feature type="compositionally biased region" description="Polar residues" evidence="19">
    <location>
        <begin position="631"/>
        <end position="641"/>
    </location>
</feature>
<sequence length="838" mass="94470">MIRSQDGENSLKQESKQLVTLDQTVLVFDIEQPKYAQQKITVSRIQGVGPIYWRFQTNAPTCYIVNPNEGLMRDDTPIQVVITLYKNKFRPQHELILQAVQIPLGAFKKKELWDDMDSVQVLNLELGTTVMNIEKAYEVQKLGAESIDLNNFLDSSRTKGKERVDELLDYIKMTMHDIEIINNNVEQSKKLKNVLTEQIEEKKKLVIEMRNKATSLEENYMRKCAEMAEESTPNSENTVEKKEANTEQTSGQSTKADENDAEKCNNTQSESNGNEEEEEEEPVPAKKREAVDNSEASGTEKNEAKTQESGEKAEETSDLDDDQQVENPAYIPKTGKFYMHDDDRRGEEDKNNTDTDELKEGKKKSRADGMWKHDRFDEKNQRPKTKKQIVTKYGFDIRTDAGEDGDTSERKETAAESNGDDSDVRREVRKTRGARGRGGRRGGNHANRGPRRPLKQREREDTVDESEEKVEERPAQKRQERPEKQAPKPSKPKENVVSRSSDECEDEEDDDQLRRGQRRSAPRGVRRGFGSGSRLRGRITTAPRRSDSGHYRERENSQRAPPSVRSRGANRGFSRGFDRGPTRGNERRFSDRGPPSRRDYSSRRNEDSARNDDRFQNHRRGVIRGAGVASRGSNRPMNTRSGPPASRGAPPMNRGGGQRYGGPTRREDTSEHSDNFQKNSDYNSGPRAQPPPPPPPQTSTARGPTFVRGGIPNPPPPTYANGRGGYSNGGPTPYHAHGPTVAYPPKRFVEAPAHVDYGVSCSYPMPVQQMAPIPAIVPVGVVPTNVPPPQMTRGASYQRIRQPTDVVYYDPVQQQLNRMPPPSRAKKVIPIVDPNTSK</sequence>
<dbReference type="InterPro" id="IPR008962">
    <property type="entry name" value="PapD-like_sf"/>
</dbReference>
<keyword evidence="8" id="KW-0963">Cytoplasm</keyword>
<evidence type="ECO:0000256" key="5">
    <source>
        <dbReference type="ARBA" id="ARBA00009548"/>
    </source>
</evidence>
<dbReference type="Pfam" id="PF09405">
    <property type="entry name" value="Btz"/>
    <property type="match status" value="1"/>
</dbReference>
<dbReference type="SUPFAM" id="SSF49354">
    <property type="entry name" value="PapD-like"/>
    <property type="match status" value="1"/>
</dbReference>
<evidence type="ECO:0000256" key="11">
    <source>
        <dbReference type="ARBA" id="ARBA00022816"/>
    </source>
</evidence>
<proteinExistence type="inferred from homology"/>
<reference evidence="21 22" key="1">
    <citation type="submission" date="2020-04" db="EMBL/GenBank/DDBJ databases">
        <authorList>
            <person name="Laetsch R D."/>
            <person name="Stevens L."/>
            <person name="Kumar S."/>
            <person name="Blaxter L. M."/>
        </authorList>
    </citation>
    <scope>NUCLEOTIDE SEQUENCE [LARGE SCALE GENOMIC DNA]</scope>
</reference>
<keyword evidence="13" id="KW-0694">RNA-binding</keyword>
<dbReference type="InterPro" id="IPR013783">
    <property type="entry name" value="Ig-like_fold"/>
</dbReference>
<evidence type="ECO:0000256" key="17">
    <source>
        <dbReference type="ARBA" id="ARBA00023273"/>
    </source>
</evidence>
<dbReference type="GO" id="GO:0003729">
    <property type="term" value="F:mRNA binding"/>
    <property type="evidence" value="ECO:0007669"/>
    <property type="project" value="InterPro"/>
</dbReference>